<dbReference type="PRINTS" id="PR00380">
    <property type="entry name" value="KINESINHEAVY"/>
</dbReference>
<feature type="coiled-coil region" evidence="6">
    <location>
        <begin position="538"/>
        <end position="593"/>
    </location>
</feature>
<dbReference type="PANTHER" id="PTHR47972:SF50">
    <property type="entry name" value="KINESIN-LIKE PROTEIN KIN-14P"/>
    <property type="match status" value="1"/>
</dbReference>
<evidence type="ECO:0000256" key="6">
    <source>
        <dbReference type="SAM" id="Coils"/>
    </source>
</evidence>
<feature type="region of interest" description="Disordered" evidence="7">
    <location>
        <begin position="1124"/>
        <end position="1174"/>
    </location>
</feature>
<dbReference type="EMBL" id="PNBA02000009">
    <property type="protein sequence ID" value="KAG6413762.1"/>
    <property type="molecule type" value="Genomic_DNA"/>
</dbReference>
<feature type="compositionally biased region" description="Basic and acidic residues" evidence="7">
    <location>
        <begin position="1074"/>
        <end position="1091"/>
    </location>
</feature>
<comment type="caution">
    <text evidence="10">The sequence shown here is derived from an EMBL/GenBank/DDBJ whole genome shotgun (WGS) entry which is preliminary data.</text>
</comment>
<organism evidence="10">
    <name type="scientific">Salvia splendens</name>
    <name type="common">Scarlet sage</name>
    <dbReference type="NCBI Taxonomy" id="180675"/>
    <lineage>
        <taxon>Eukaryota</taxon>
        <taxon>Viridiplantae</taxon>
        <taxon>Streptophyta</taxon>
        <taxon>Embryophyta</taxon>
        <taxon>Tracheophyta</taxon>
        <taxon>Spermatophyta</taxon>
        <taxon>Magnoliopsida</taxon>
        <taxon>eudicotyledons</taxon>
        <taxon>Gunneridae</taxon>
        <taxon>Pentapetalae</taxon>
        <taxon>asterids</taxon>
        <taxon>lamiids</taxon>
        <taxon>Lamiales</taxon>
        <taxon>Lamiaceae</taxon>
        <taxon>Nepetoideae</taxon>
        <taxon>Mentheae</taxon>
        <taxon>Salviinae</taxon>
        <taxon>Salvia</taxon>
        <taxon>Salvia subgen. Calosphace</taxon>
        <taxon>core Calosphace</taxon>
    </lineage>
</organism>
<dbReference type="PROSITE" id="PS50021">
    <property type="entry name" value="CH"/>
    <property type="match status" value="1"/>
</dbReference>
<feature type="region of interest" description="Disordered" evidence="7">
    <location>
        <begin position="1074"/>
        <end position="1099"/>
    </location>
</feature>
<keyword evidence="11" id="KW-1185">Reference proteome</keyword>
<proteinExistence type="inferred from homology"/>
<evidence type="ECO:0008006" key="12">
    <source>
        <dbReference type="Google" id="ProtNLM"/>
    </source>
</evidence>
<feature type="binding site" evidence="5">
    <location>
        <begin position="1362"/>
        <end position="1369"/>
    </location>
    <ligand>
        <name>ATP</name>
        <dbReference type="ChEBI" id="CHEBI:30616"/>
    </ligand>
</feature>
<feature type="region of interest" description="Disordered" evidence="7">
    <location>
        <begin position="1591"/>
        <end position="1616"/>
    </location>
</feature>
<keyword evidence="2 5" id="KW-0547">Nucleotide-binding</keyword>
<accession>A0A8X8ZQ28</accession>
<reference evidence="10" key="2">
    <citation type="submission" date="2020-08" db="EMBL/GenBank/DDBJ databases">
        <title>Plant Genome Project.</title>
        <authorList>
            <person name="Zhang R.-G."/>
        </authorList>
    </citation>
    <scope>NUCLEOTIDE SEQUENCE</scope>
    <source>
        <strain evidence="10">Huo1</strain>
        <tissue evidence="10">Leaf</tissue>
    </source>
</reference>
<dbReference type="Pfam" id="PF00307">
    <property type="entry name" value="CH"/>
    <property type="match status" value="1"/>
</dbReference>
<feature type="compositionally biased region" description="Low complexity" evidence="7">
    <location>
        <begin position="233"/>
        <end position="245"/>
    </location>
</feature>
<dbReference type="GO" id="GO:0003777">
    <property type="term" value="F:microtubule motor activity"/>
    <property type="evidence" value="ECO:0007669"/>
    <property type="project" value="InterPro"/>
</dbReference>
<dbReference type="GO" id="GO:0005524">
    <property type="term" value="F:ATP binding"/>
    <property type="evidence" value="ECO:0007669"/>
    <property type="project" value="UniProtKB-UniRule"/>
</dbReference>
<feature type="coiled-coil region" evidence="6">
    <location>
        <begin position="768"/>
        <end position="809"/>
    </location>
</feature>
<evidence type="ECO:0000259" key="8">
    <source>
        <dbReference type="PROSITE" id="PS50021"/>
    </source>
</evidence>
<dbReference type="SMART" id="SM00129">
    <property type="entry name" value="KISc"/>
    <property type="match status" value="1"/>
</dbReference>
<dbReference type="PROSITE" id="PS00411">
    <property type="entry name" value="KINESIN_MOTOR_1"/>
    <property type="match status" value="1"/>
</dbReference>
<dbReference type="InterPro" id="IPR019821">
    <property type="entry name" value="Kinesin_motor_CS"/>
</dbReference>
<evidence type="ECO:0000256" key="3">
    <source>
        <dbReference type="ARBA" id="ARBA00022840"/>
    </source>
</evidence>
<dbReference type="InterPro" id="IPR036872">
    <property type="entry name" value="CH_dom_sf"/>
</dbReference>
<keyword evidence="6" id="KW-0175">Coiled coil</keyword>
<keyword evidence="3 5" id="KW-0067">ATP-binding</keyword>
<feature type="coiled-coil region" evidence="6">
    <location>
        <begin position="698"/>
        <end position="739"/>
    </location>
</feature>
<evidence type="ECO:0000313" key="10">
    <source>
        <dbReference type="EMBL" id="KAG6413762.1"/>
    </source>
</evidence>
<dbReference type="Proteomes" id="UP000298416">
    <property type="component" value="Unassembled WGS sequence"/>
</dbReference>
<feature type="compositionally biased region" description="Basic and acidic residues" evidence="7">
    <location>
        <begin position="1597"/>
        <end position="1616"/>
    </location>
</feature>
<dbReference type="PROSITE" id="PS50067">
    <property type="entry name" value="KINESIN_MOTOR_2"/>
    <property type="match status" value="1"/>
</dbReference>
<feature type="region of interest" description="Disordered" evidence="7">
    <location>
        <begin position="364"/>
        <end position="386"/>
    </location>
</feature>
<keyword evidence="4 5" id="KW-0505">Motor protein</keyword>
<evidence type="ECO:0000259" key="9">
    <source>
        <dbReference type="PROSITE" id="PS50067"/>
    </source>
</evidence>
<feature type="region of interest" description="Disordered" evidence="7">
    <location>
        <begin position="594"/>
        <end position="655"/>
    </location>
</feature>
<dbReference type="InterPro" id="IPR001715">
    <property type="entry name" value="CH_dom"/>
</dbReference>
<dbReference type="InterPro" id="IPR027417">
    <property type="entry name" value="P-loop_NTPase"/>
</dbReference>
<evidence type="ECO:0000256" key="5">
    <source>
        <dbReference type="PROSITE-ProRule" id="PRU00283"/>
    </source>
</evidence>
<dbReference type="InterPro" id="IPR001752">
    <property type="entry name" value="Kinesin_motor_dom"/>
</dbReference>
<dbReference type="Gene3D" id="1.10.418.10">
    <property type="entry name" value="Calponin-like domain"/>
    <property type="match status" value="1"/>
</dbReference>
<feature type="domain" description="Kinesin motor" evidence="9">
    <location>
        <begin position="1283"/>
        <end position="1556"/>
    </location>
</feature>
<dbReference type="SUPFAM" id="SSF52540">
    <property type="entry name" value="P-loop containing nucleoside triphosphate hydrolases"/>
    <property type="match status" value="1"/>
</dbReference>
<evidence type="ECO:0000256" key="4">
    <source>
        <dbReference type="ARBA" id="ARBA00023175"/>
    </source>
</evidence>
<feature type="domain" description="Calponin-homology (CH)" evidence="8">
    <location>
        <begin position="251"/>
        <end position="350"/>
    </location>
</feature>
<feature type="compositionally biased region" description="Basic and acidic residues" evidence="7">
    <location>
        <begin position="1136"/>
        <end position="1158"/>
    </location>
</feature>
<dbReference type="InterPro" id="IPR036961">
    <property type="entry name" value="Kinesin_motor_dom_sf"/>
</dbReference>
<evidence type="ECO:0000256" key="1">
    <source>
        <dbReference type="ARBA" id="ARBA00010899"/>
    </source>
</evidence>
<dbReference type="SMART" id="SM00033">
    <property type="entry name" value="CH"/>
    <property type="match status" value="1"/>
</dbReference>
<protein>
    <recommendedName>
        <fullName evidence="12">Kinesin family member C1</fullName>
    </recommendedName>
</protein>
<feature type="coiled-coil region" evidence="6">
    <location>
        <begin position="978"/>
        <end position="1012"/>
    </location>
</feature>
<evidence type="ECO:0000313" key="11">
    <source>
        <dbReference type="Proteomes" id="UP000298416"/>
    </source>
</evidence>
<sequence>MAHPRGRAVLKPRPAVDYDAILAETLRPLCSSRGIFKFCVWLKNDDGTQFLNDTRRKWALQGNPKQMEAQVSQFRRKAAEMDETVARLQWEIVLMQELAAVRAAYAPASAENKDEDLLADIKAAYGKEAVVRHKLEFLREGTREEELRVWASKKIVQLSEAGDRKKANRNRTYLEAMGGEVSAQVRNELAAAGKQEEARNVFVDGGDVVGDLKLLNSIHSMDRNVKDSARLNSSSSSSRSDGFASVSSNNVKQQACLVEWINSVLPDLHFPANASDNELRDILIDGSVLCRIVNRIKPGSISERDSKSKVERFLSAMDEMGLPRFQVDDLEKGSVKMVLDCLWTLRMHFMMRFSRMDSMNSGWKSVGDRGGSANSTPKEERFRMLSSPPFGEDRRKFLPDTKSLHGMRNSPKMTASVISHSGHKFHEVFQLKQGSYADLPAAKISEMMKSNSLDNAPTQSLLSVVNGILDESMEMKSGAIPHSVVCLLRKVVQEIERRICTQAEHLRTQNNVFKAREEKYQSRIRVLEALATGTSEETQIVMNQLKQIKNDKNKFEEKKVAEEHETWKLVKEKDDLNQAVANLRQELREMNDMTSPINEKHNLNQEVASSGKDHSERSEFNQESEKTRQETRGIQEHEAMKTSELEDKLKETQSLLTESRSRMKELEAMRVEGGGTQQDLERKLMAAVKFSTELRSRVKELEAMDRGTQTAKQELEDRLKEAVSSLDESRSRVKELEAMKVEGGDTQEDFERKFVAAVKLSTELRSRVKELEAMNTEARTTKQKLEDRLKEAVSSLDESRSRVKELEAMRVDGGGTQQDFERKLMAAVKLSTELRSRVKELEAMNIEARTTKQELEDRLKEAVSSLDESRSRVKELEAMRVDGGGTQQDLERKLTAAVKLSTELRSRVKELEAMDTDARTTKQELEDRLKEAVSSLAESRSRVKELEAMRVEGGGTQQELESKLMEDVNLSTELRSQVKELEAMDTDARTTKQELEDKLKEAVSSLDESRSIVKELETMRVEGGGTQQEELERKLMEAVMLSTELRSRVKELEAMDTEARTIKKDLEDRMKEAVSSLDESRSRVKELEANKAKANSTQQELENRLKEAESSLTESRSKVKELEAMKSEAHSTQQELENRLKEAESSLTESRSEVKELQAMKAQGEAAQQDAGNKLKEAQVTLEEWRSRVKELEALSKSKSEWWKKKEQLHQIFTDSQLGALHILRFTYQSIQQEVEKTELYYSEALSDLGAKIKVLADAAKNYHPLLAENRKLHNELQELKGNIRAYCRIRPFLPGQKGKQSIIENIGENGELTVANPAKPGKEGRRSFRFDKVYGISSTQDTQPLIQSVLDGFNVCIFAYGQTGSGKTYTMTGPDGASEDEWGVNYRALKNLFTIAQDRGTIFQYEVSVQMVEIYNEQNRAKSATAMNERSSRSHSIVSIHTRGTELKSGSSLRGSLHLVDLAGSERVDRSEVTGDRLKEAQHINKSLSALGDVVFALSQKSAHVPYRNSKLTQVLQSSLGGHAKTLMFVQLNPDATSFSETLSTLKFAERVSGVELGAAKSSRDSKEVRELTDQIATLKESLAKKDEELGALQKPLRDQKIGVSGERRGPRSMR</sequence>
<dbReference type="Gene3D" id="3.40.850.10">
    <property type="entry name" value="Kinesin motor domain"/>
    <property type="match status" value="2"/>
</dbReference>
<comment type="similarity">
    <text evidence="1">Belongs to the TRAFAC class myosin-kinesin ATPase superfamily. Kinesin family. KIN-14 subfamily.</text>
</comment>
<dbReference type="GO" id="GO:0008017">
    <property type="term" value="F:microtubule binding"/>
    <property type="evidence" value="ECO:0007669"/>
    <property type="project" value="InterPro"/>
</dbReference>
<feature type="coiled-coil region" evidence="6">
    <location>
        <begin position="838"/>
        <end position="879"/>
    </location>
</feature>
<dbReference type="GO" id="GO:0015630">
    <property type="term" value="C:microtubule cytoskeleton"/>
    <property type="evidence" value="ECO:0007669"/>
    <property type="project" value="TreeGrafter"/>
</dbReference>
<gene>
    <name evidence="10" type="ORF">SASPL_126476</name>
</gene>
<dbReference type="InterPro" id="IPR027640">
    <property type="entry name" value="Kinesin-like_fam"/>
</dbReference>
<feature type="compositionally biased region" description="Basic and acidic residues" evidence="7">
    <location>
        <begin position="611"/>
        <end position="651"/>
    </location>
</feature>
<dbReference type="GO" id="GO:0007018">
    <property type="term" value="P:microtubule-based movement"/>
    <property type="evidence" value="ECO:0007669"/>
    <property type="project" value="InterPro"/>
</dbReference>
<feature type="coiled-coil region" evidence="6">
    <location>
        <begin position="908"/>
        <end position="949"/>
    </location>
</feature>
<dbReference type="Pfam" id="PF00225">
    <property type="entry name" value="Kinesin"/>
    <property type="match status" value="1"/>
</dbReference>
<dbReference type="PANTHER" id="PTHR47972">
    <property type="entry name" value="KINESIN-LIKE PROTEIN KLP-3"/>
    <property type="match status" value="1"/>
</dbReference>
<evidence type="ECO:0000256" key="7">
    <source>
        <dbReference type="SAM" id="MobiDB-lite"/>
    </source>
</evidence>
<dbReference type="SUPFAM" id="SSF47576">
    <property type="entry name" value="Calponin-homology domain, CH-domain"/>
    <property type="match status" value="1"/>
</dbReference>
<reference evidence="10" key="1">
    <citation type="submission" date="2018-01" db="EMBL/GenBank/DDBJ databases">
        <authorList>
            <person name="Mao J.F."/>
        </authorList>
    </citation>
    <scope>NUCLEOTIDE SEQUENCE</scope>
    <source>
        <strain evidence="10">Huo1</strain>
        <tissue evidence="10">Leaf</tissue>
    </source>
</reference>
<name>A0A8X8ZQ28_SALSN</name>
<feature type="region of interest" description="Disordered" evidence="7">
    <location>
        <begin position="226"/>
        <end position="245"/>
    </location>
</feature>
<evidence type="ECO:0000256" key="2">
    <source>
        <dbReference type="ARBA" id="ARBA00022741"/>
    </source>
</evidence>